<dbReference type="SUPFAM" id="SSF57184">
    <property type="entry name" value="Growth factor receptor domain"/>
    <property type="match status" value="1"/>
</dbReference>
<keyword evidence="4" id="KW-1185">Reference proteome</keyword>
<evidence type="ECO:0000256" key="1">
    <source>
        <dbReference type="SAM" id="Phobius"/>
    </source>
</evidence>
<evidence type="ECO:0000313" key="2">
    <source>
        <dbReference type="EMBL" id="CAI9965223.1"/>
    </source>
</evidence>
<comment type="caution">
    <text evidence="2">The sequence shown here is derived from an EMBL/GenBank/DDBJ whole genome shotgun (WGS) entry which is preliminary data.</text>
</comment>
<keyword evidence="1" id="KW-1133">Transmembrane helix</keyword>
<name>A0AA86R3B2_9EUKA</name>
<dbReference type="Proteomes" id="UP001642409">
    <property type="component" value="Unassembled WGS sequence"/>
</dbReference>
<evidence type="ECO:0000313" key="4">
    <source>
        <dbReference type="Proteomes" id="UP001642409"/>
    </source>
</evidence>
<dbReference type="EMBL" id="CATOUU010000985">
    <property type="protein sequence ID" value="CAI9965223.1"/>
    <property type="molecule type" value="Genomic_DNA"/>
</dbReference>
<reference evidence="2" key="1">
    <citation type="submission" date="2023-06" db="EMBL/GenBank/DDBJ databases">
        <authorList>
            <person name="Kurt Z."/>
        </authorList>
    </citation>
    <scope>NUCLEOTIDE SEQUENCE</scope>
</reference>
<gene>
    <name evidence="3" type="ORF">HINF_LOCUS12160</name>
    <name evidence="2" type="ORF">HINF_LOCUS52868</name>
</gene>
<reference evidence="3 4" key="2">
    <citation type="submission" date="2024-07" db="EMBL/GenBank/DDBJ databases">
        <authorList>
            <person name="Akdeniz Z."/>
        </authorList>
    </citation>
    <scope>NUCLEOTIDE SEQUENCE [LARGE SCALE GENOMIC DNA]</scope>
</reference>
<keyword evidence="1" id="KW-0812">Transmembrane</keyword>
<protein>
    <submittedName>
        <fullName evidence="2">Proprotein convertase subtilisin/kexin type 5-like</fullName>
    </submittedName>
    <submittedName>
        <fullName evidence="3">Proprotein_convertase subtilisin/kexin type 5-like</fullName>
    </submittedName>
</protein>
<keyword evidence="1" id="KW-0472">Membrane</keyword>
<proteinExistence type="predicted"/>
<feature type="transmembrane region" description="Helical" evidence="1">
    <location>
        <begin position="1349"/>
        <end position="1368"/>
    </location>
</feature>
<evidence type="ECO:0000313" key="3">
    <source>
        <dbReference type="EMBL" id="CAL5991564.1"/>
    </source>
</evidence>
<dbReference type="EMBL" id="CAXDID020000027">
    <property type="protein sequence ID" value="CAL5991564.1"/>
    <property type="molecule type" value="Genomic_DNA"/>
</dbReference>
<accession>A0AA86R3B2</accession>
<dbReference type="InterPro" id="IPR009030">
    <property type="entry name" value="Growth_fac_rcpt_cys_sf"/>
</dbReference>
<sequence length="1474" mass="164842">MNEQQTQGVFECLSSCPTDSYPDRITNICNKNCQYLNLQNVDKCETPGSDQCKRVQKVIGQKANYQCQDRCSHNQFVNNKYECRDYVPLNMGQCGMMFKSGIWMPQTPCSINGQLDLAPYPVTNIIGFNKEISGTSANYSVIDIKQFGVLQNAVLVVNVSIEVQETDANFSIFSNMDGRLENVTVIGYVNITYYNTKPNINISRLIGAVPASSDAESSTSDTRLFQNVTNNLKYYVNGNMITADIIGTNKVKIVDLFNETAMPLPSTLITPETYQLSNNVGLVKTEYVFHNHAPTEEFIVFIYSDKSLAGLVYQKHYLLSFTKFLEAAFVIKGKTSMYFDANGQQITTGTIAVVVYYDDYTALAIPVDAIETVRCDNLDIYNPETKQCTDFKTCLEKQNKFVYKSLCLPACILPHSNVDGICYIECPVHLGYKSLNGGCTKSSCTSPQFQTPISCGSTCDATFKTLSIRKLENGIKIDTDVGCVKDCPKGTIELASPNRCLIPGAETDCLNGDLFIQVLKIEAHQTDPRYHNQCLSSAPSSTFNTVSTKTYSNWKTANNQLLSLNNIFTIQQTCDTVVNSFTNQMKPLLFGTECRLICPTGQFDQLDGTCSPSCPLEFMAEDREFGTCAYCLPNEFFDAYNKRCLSSSKYFKTVEGHNISITEEEALNTQSELEGCKHYKWSDNLIQCVYSCAELKLVQGPGYECITKCPAKQAIGTFNATCSTQCGTNPATQYYKVEQLNGTETINNNDPKYTSIKCYNDLSTCLTNLVDDQTTFAANKRCLGCPVGTVWNRSSSVCIPEKNCTFFDTYPAPKICESLTDLVNCKTYNSSGETGIFICSSQGCGNNTYSNNQFCVRSCIRYQKFTSIIDYNNGTVDRNCIEQCTPNYFNIQGTENVCLPTCTGKYAPTSKGLCKCAETPIKYYYINDDCQEKCEGEYKYDDINQECNNICYYQVDQITGRQSCNQIKSSCENMLSNGKQCVGACSANQFIDVRECVAKCPTLMYFEYNNNNTCVSDFKSCPFFLRVGDQKKCFAACPADKPYSFNQECVVNCSSVDMKTSGMTCVSSCSGVRSFFENKQCVESCSSKTYFNDTKLCVTSLAECNVYIQDQTDSKACLKTCPLATPFINNQMCVAQCDKGFLNWNMTCVETNVSCDMIDLQIPGKGVFNCTKTCNFYVSTVINGKYQFQCFKKCNDYKDAKNQTLSYFIQTYRGGKCIKTCTDEISGTEPMVYVYVSDQFSYNQCVVSCSEITTQLKVFKEDGFPYNYCVHKCQENSTVDTTKQQCQKSDCPSSTPYYFIDSMKNKLCFTNCPKSYVILNQAQCLVKCPENFKALNSNCVAINKTTQTAMYIVVGAIMVIMALTILIMDHINKKKLAAARLKRKKGKKSKEIELGQTKKPQIKINLSNQLSAPLNTNNAQSYTSGIKPLLRQIQEQNNKAELPKKIKKPVIRVETNSASNQKMKMVHKHSHGIL</sequence>
<organism evidence="2">
    <name type="scientific">Hexamita inflata</name>
    <dbReference type="NCBI Taxonomy" id="28002"/>
    <lineage>
        <taxon>Eukaryota</taxon>
        <taxon>Metamonada</taxon>
        <taxon>Diplomonadida</taxon>
        <taxon>Hexamitidae</taxon>
        <taxon>Hexamitinae</taxon>
        <taxon>Hexamita</taxon>
    </lineage>
</organism>